<dbReference type="EMBL" id="LBMM01011497">
    <property type="protein sequence ID" value="KMQ86792.1"/>
    <property type="molecule type" value="Genomic_DNA"/>
</dbReference>
<dbReference type="Proteomes" id="UP000036403">
    <property type="component" value="Unassembled WGS sequence"/>
</dbReference>
<name>A0A0J7K8Y7_LASNI</name>
<feature type="region of interest" description="Disordered" evidence="2">
    <location>
        <begin position="711"/>
        <end position="740"/>
    </location>
</feature>
<dbReference type="InterPro" id="IPR005312">
    <property type="entry name" value="DUF1759"/>
</dbReference>
<feature type="coiled-coil region" evidence="1">
    <location>
        <begin position="9"/>
        <end position="57"/>
    </location>
</feature>
<dbReference type="EMBL" id="LBMM01011495">
    <property type="protein sequence ID" value="KMQ86795.1"/>
    <property type="molecule type" value="Genomic_DNA"/>
</dbReference>
<evidence type="ECO:0000313" key="4">
    <source>
        <dbReference type="EMBL" id="KMQ86795.1"/>
    </source>
</evidence>
<accession>A0A0J7K8Y7</accession>
<organism evidence="3 5">
    <name type="scientific">Lasius niger</name>
    <name type="common">Black garden ant</name>
    <dbReference type="NCBI Taxonomy" id="67767"/>
    <lineage>
        <taxon>Eukaryota</taxon>
        <taxon>Metazoa</taxon>
        <taxon>Ecdysozoa</taxon>
        <taxon>Arthropoda</taxon>
        <taxon>Hexapoda</taxon>
        <taxon>Insecta</taxon>
        <taxon>Pterygota</taxon>
        <taxon>Neoptera</taxon>
        <taxon>Endopterygota</taxon>
        <taxon>Hymenoptera</taxon>
        <taxon>Apocrita</taxon>
        <taxon>Aculeata</taxon>
        <taxon>Formicoidea</taxon>
        <taxon>Formicidae</taxon>
        <taxon>Formicinae</taxon>
        <taxon>Lasius</taxon>
        <taxon>Lasius</taxon>
    </lineage>
</organism>
<dbReference type="Pfam" id="PF03564">
    <property type="entry name" value="DUF1759"/>
    <property type="match status" value="1"/>
</dbReference>
<comment type="caution">
    <text evidence="3">The sequence shown here is derived from an EMBL/GenBank/DDBJ whole genome shotgun (WGS) entry which is preliminary data.</text>
</comment>
<evidence type="ECO:0000256" key="1">
    <source>
        <dbReference type="SAM" id="Coils"/>
    </source>
</evidence>
<keyword evidence="5" id="KW-1185">Reference proteome</keyword>
<dbReference type="PANTHER" id="PTHR47331">
    <property type="entry name" value="PHD-TYPE DOMAIN-CONTAINING PROTEIN"/>
    <property type="match status" value="1"/>
</dbReference>
<dbReference type="PaxDb" id="67767-A0A0J7K8Y7"/>
<protein>
    <submittedName>
        <fullName evidence="3">Uncharacterized protein</fullName>
    </submittedName>
</protein>
<evidence type="ECO:0000313" key="3">
    <source>
        <dbReference type="EMBL" id="KMQ86792.1"/>
    </source>
</evidence>
<evidence type="ECO:0000313" key="5">
    <source>
        <dbReference type="Proteomes" id="UP000036403"/>
    </source>
</evidence>
<dbReference type="AlphaFoldDB" id="A0A0J7K8Y7"/>
<gene>
    <name evidence="4" type="ORF">RF55_14126</name>
    <name evidence="3" type="ORF">RF55_14129</name>
</gene>
<evidence type="ECO:0000256" key="2">
    <source>
        <dbReference type="SAM" id="MobiDB-lite"/>
    </source>
</evidence>
<proteinExistence type="predicted"/>
<keyword evidence="1" id="KW-0175">Coiled coil</keyword>
<reference evidence="3 5" key="1">
    <citation type="submission" date="2015-04" db="EMBL/GenBank/DDBJ databases">
        <title>Lasius niger genome sequencing.</title>
        <authorList>
            <person name="Konorov E.A."/>
            <person name="Nikitin M.A."/>
            <person name="Kirill M.V."/>
            <person name="Chang P."/>
        </authorList>
    </citation>
    <scope>NUCLEOTIDE SEQUENCE [LARGE SCALE GENOMIC DNA]</scope>
    <source>
        <tissue evidence="3">Whole</tissue>
    </source>
</reference>
<dbReference type="OrthoDB" id="416987at2759"/>
<sequence length="740" mass="84064">MVREKALELSELSHRIQNAMIEAGEAEEVLSREMENADEYTAKYHQAKIQLTNLTERGNAATPTPHLQPMVAPSQESIRALKLPKIELRKFGGEIKDWLSFWSTFKKIYDDTTLSKEDKFHYLLQSTVKDSRAFEVVNSFPPTADNYEKAIQSLKSRFGKKNLLVEFYVRELLKLVLNKNKNLSLVTIYDKLETHLRALESLGVSTDMCAAMLFSLVESSLPEETLRTWQRAMITSANVSNTDITAKDRLTHLMIFLGKEVESEKRIHMAKTCFDTNDDLMKNKGKKKTKNSQDQDIVTAAGLLTMKEASLSKCLFCEESHDSLHCEKARGMSMDQRVTAIKDKHGCFKCLKTGHGYKKCRSRERCPWCKKGHCLLMCNNLANNGGANKVAEKKQEKETSKQNFNEVNSCLTNLSLDVKVSLPMLKVKLHGPKGARNVRAVIDTGSHKSYILGQIAEELGYEVVGEQTMVHLLFGGVKTAPQNYKAFQIYVDNLGKSNKCNFIAFQQDVICHNAPKMDNGLWTEVLKKHHLQLSDTGERKEPITLLIGADVAGKLFTGNIFQLDNSMIAIETKLGWTLLGKNLVHDRKEDAALMVDALQAKVKALFLDTTRINDEGRYEILLPWKENHPILQDNRDIAEKRLRSTTKRLQQENLFEDYDAIFNNWLAKGIIEKVPDDEIANKGYYLPHRHVVKKESTTKIRPVFDASAKTKDWPSDARKRSQATRNRSGGGYIHKRTAYM</sequence>